<dbReference type="RefSeq" id="WP_007297071.1">
    <property type="nucleotide sequence ID" value="NZ_AJJH01000042.1"/>
</dbReference>
<organism evidence="2 3">
    <name type="scientific">Rhodococcus opacus RKJ300 = JCM 13270</name>
    <dbReference type="NCBI Taxonomy" id="1165867"/>
    <lineage>
        <taxon>Bacteria</taxon>
        <taxon>Bacillati</taxon>
        <taxon>Actinomycetota</taxon>
        <taxon>Actinomycetes</taxon>
        <taxon>Mycobacteriales</taxon>
        <taxon>Nocardiaceae</taxon>
        <taxon>Rhodococcus</taxon>
    </lineage>
</organism>
<comment type="caution">
    <text evidence="2">The sequence shown here is derived from an EMBL/GenBank/DDBJ whole genome shotgun (WGS) entry which is preliminary data.</text>
</comment>
<sequence length="81" mass="8957">MDHISQIQALDRTPPTLSMRIGSGGKHTHDYARHRTFTLFSAPDITTGTVTELRSPRHHRQVSSSSSNTSPAPGRSESCIW</sequence>
<dbReference type="PATRIC" id="fig|1165867.3.peg.2061"/>
<dbReference type="Proteomes" id="UP000006447">
    <property type="component" value="Unassembled WGS sequence"/>
</dbReference>
<feature type="compositionally biased region" description="Low complexity" evidence="1">
    <location>
        <begin position="62"/>
        <end position="81"/>
    </location>
</feature>
<evidence type="ECO:0000313" key="2">
    <source>
        <dbReference type="EMBL" id="EID80080.1"/>
    </source>
</evidence>
<reference evidence="2 3" key="1">
    <citation type="journal article" date="2012" name="J. Bacteriol.">
        <title>Draft genome sequence of the nitrophenol-degrading actinomycete Rhodococcus imtechensis RKJ300.</title>
        <authorList>
            <person name="Vikram S."/>
            <person name="Kumar S."/>
            <person name="Subramanian S."/>
            <person name="Raghava G.P."/>
        </authorList>
    </citation>
    <scope>NUCLEOTIDE SEQUENCE [LARGE SCALE GENOMIC DNA]</scope>
    <source>
        <strain evidence="2 3">RKJ300</strain>
    </source>
</reference>
<evidence type="ECO:0000256" key="1">
    <source>
        <dbReference type="SAM" id="MobiDB-lite"/>
    </source>
</evidence>
<feature type="region of interest" description="Disordered" evidence="1">
    <location>
        <begin position="1"/>
        <end position="29"/>
    </location>
</feature>
<protein>
    <submittedName>
        <fullName evidence="2">ISRSO5-transposase protein</fullName>
    </submittedName>
</protein>
<evidence type="ECO:0000313" key="3">
    <source>
        <dbReference type="Proteomes" id="UP000006447"/>
    </source>
</evidence>
<name>I0WUL4_RHOOP</name>
<gene>
    <name evidence="2" type="ORF">W59_10164</name>
</gene>
<dbReference type="EMBL" id="AJJH01000042">
    <property type="protein sequence ID" value="EID80080.1"/>
    <property type="molecule type" value="Genomic_DNA"/>
</dbReference>
<feature type="region of interest" description="Disordered" evidence="1">
    <location>
        <begin position="52"/>
        <end position="81"/>
    </location>
</feature>
<proteinExistence type="predicted"/>
<accession>I0WUL4</accession>
<dbReference type="AlphaFoldDB" id="I0WUL4"/>